<organism evidence="1 2">
    <name type="scientific">Clostridium perfringens</name>
    <dbReference type="NCBI Taxonomy" id="1502"/>
    <lineage>
        <taxon>Bacteria</taxon>
        <taxon>Bacillati</taxon>
        <taxon>Bacillota</taxon>
        <taxon>Clostridia</taxon>
        <taxon>Eubacteriales</taxon>
        <taxon>Clostridiaceae</taxon>
        <taxon>Clostridium</taxon>
    </lineage>
</organism>
<name>A0AAW9IVS7_CLOPF</name>
<dbReference type="EMBL" id="WNVM01000936">
    <property type="protein sequence ID" value="MDZ5010914.1"/>
    <property type="molecule type" value="Genomic_DNA"/>
</dbReference>
<sequence length="60" mass="6628">MNISGIKVLLTGDDLLSIINDFVKVDGLNLSNIEFGEDIKLQGNYKKGFKLEFIAGVKLK</sequence>
<dbReference type="Proteomes" id="UP001292368">
    <property type="component" value="Unassembled WGS sequence"/>
</dbReference>
<protein>
    <recommendedName>
        <fullName evidence="3">Sporulation protein YqfC</fullName>
    </recommendedName>
</protein>
<feature type="non-terminal residue" evidence="1">
    <location>
        <position position="60"/>
    </location>
</feature>
<dbReference type="AlphaFoldDB" id="A0AAW9IVS7"/>
<gene>
    <name evidence="1" type="ORF">GNF77_18865</name>
</gene>
<reference evidence="1" key="1">
    <citation type="submission" date="2019-11" db="EMBL/GenBank/DDBJ databases">
        <title>Characterization of Clostridium perfringens isolates from swine manure treated agricultural soils.</title>
        <authorList>
            <person name="Wushke S.T."/>
        </authorList>
    </citation>
    <scope>NUCLEOTIDE SEQUENCE</scope>
    <source>
        <strain evidence="1">V2</strain>
    </source>
</reference>
<comment type="caution">
    <text evidence="1">The sequence shown here is derived from an EMBL/GenBank/DDBJ whole genome shotgun (WGS) entry which is preliminary data.</text>
</comment>
<accession>A0AAW9IVS7</accession>
<evidence type="ECO:0008006" key="3">
    <source>
        <dbReference type="Google" id="ProtNLM"/>
    </source>
</evidence>
<proteinExistence type="predicted"/>
<evidence type="ECO:0000313" key="1">
    <source>
        <dbReference type="EMBL" id="MDZ5010914.1"/>
    </source>
</evidence>
<evidence type="ECO:0000313" key="2">
    <source>
        <dbReference type="Proteomes" id="UP001292368"/>
    </source>
</evidence>